<dbReference type="HOGENOM" id="CLU_070764_7_2_9"/>
<evidence type="ECO:0000313" key="5">
    <source>
        <dbReference type="EMBL" id="BAF59692.1"/>
    </source>
</evidence>
<dbReference type="KEGG" id="pth:PTH_1511"/>
<evidence type="ECO:0000259" key="4">
    <source>
        <dbReference type="Pfam" id="PF00881"/>
    </source>
</evidence>
<proteinExistence type="inferred from homology"/>
<keyword evidence="2" id="KW-0560">Oxidoreductase</keyword>
<dbReference type="InterPro" id="IPR029479">
    <property type="entry name" value="Nitroreductase"/>
</dbReference>
<dbReference type="STRING" id="370438.PTH_1511"/>
<accession>A5D256</accession>
<evidence type="ECO:0000256" key="3">
    <source>
        <dbReference type="SAM" id="Phobius"/>
    </source>
</evidence>
<dbReference type="AlphaFoldDB" id="A5D256"/>
<dbReference type="SUPFAM" id="SSF55469">
    <property type="entry name" value="FMN-dependent nitroreductase-like"/>
    <property type="match status" value="1"/>
</dbReference>
<dbReference type="Proteomes" id="UP000006556">
    <property type="component" value="Chromosome"/>
</dbReference>
<dbReference type="GO" id="GO:0016491">
    <property type="term" value="F:oxidoreductase activity"/>
    <property type="evidence" value="ECO:0007669"/>
    <property type="project" value="UniProtKB-KW"/>
</dbReference>
<evidence type="ECO:0000256" key="2">
    <source>
        <dbReference type="ARBA" id="ARBA00023002"/>
    </source>
</evidence>
<dbReference type="eggNOG" id="COG0778">
    <property type="taxonomic scope" value="Bacteria"/>
</dbReference>
<dbReference type="PANTHER" id="PTHR43673:SF10">
    <property type="entry name" value="NADH DEHYDROGENASE_NAD(P)H NITROREDUCTASE XCC3605-RELATED"/>
    <property type="match status" value="1"/>
</dbReference>
<gene>
    <name evidence="5" type="primary">NfnB</name>
    <name evidence="5" type="ordered locus">PTH_1511</name>
</gene>
<keyword evidence="3" id="KW-0812">Transmembrane</keyword>
<sequence>MEIREAVRQRRSIRKYKDTEIPEQVLKEVLEDALWAPSGVNRQNWFIYAVRGEKKDELLKAVAGSGKYLKPRLETLYKKEVVNLTMSFFTNLGGAPVILLVYIPKNIVEIHPAMSNRERYLAEHERFVNLLSASALIQNILLLAKSRGLGTCWMTAPKYNEDQINEIMGITDKELVAVIPIGYPDQNPPAPPRKGEKIRFIGFNQPV</sequence>
<organism evidence="5 6">
    <name type="scientific">Pelotomaculum thermopropionicum (strain DSM 13744 / JCM 10971 / SI)</name>
    <dbReference type="NCBI Taxonomy" id="370438"/>
    <lineage>
        <taxon>Bacteria</taxon>
        <taxon>Bacillati</taxon>
        <taxon>Bacillota</taxon>
        <taxon>Clostridia</taxon>
        <taxon>Eubacteriales</taxon>
        <taxon>Desulfotomaculaceae</taxon>
        <taxon>Pelotomaculum</taxon>
    </lineage>
</organism>
<keyword evidence="3" id="KW-1133">Transmembrane helix</keyword>
<dbReference type="Pfam" id="PF00881">
    <property type="entry name" value="Nitroreductase"/>
    <property type="match status" value="1"/>
</dbReference>
<keyword evidence="6" id="KW-1185">Reference proteome</keyword>
<name>A5D256_PELTS</name>
<keyword evidence="3" id="KW-0472">Membrane</keyword>
<feature type="transmembrane region" description="Helical" evidence="3">
    <location>
        <begin position="81"/>
        <end position="103"/>
    </location>
</feature>
<evidence type="ECO:0000256" key="1">
    <source>
        <dbReference type="ARBA" id="ARBA00007118"/>
    </source>
</evidence>
<dbReference type="InterPro" id="IPR000415">
    <property type="entry name" value="Nitroreductase-like"/>
</dbReference>
<reference evidence="6" key="1">
    <citation type="journal article" date="2008" name="Genome Res.">
        <title>The genome of Pelotomaculum thermopropionicum reveals niche-associated evolution in anaerobic microbiota.</title>
        <authorList>
            <person name="Kosaka T."/>
            <person name="Kato S."/>
            <person name="Shimoyama T."/>
            <person name="Ishii S."/>
            <person name="Abe T."/>
            <person name="Watanabe K."/>
        </authorList>
    </citation>
    <scope>NUCLEOTIDE SEQUENCE [LARGE SCALE GENOMIC DNA]</scope>
    <source>
        <strain evidence="6">DSM 13744 / JCM 10971 / SI</strain>
    </source>
</reference>
<dbReference type="EMBL" id="AP009389">
    <property type="protein sequence ID" value="BAF59692.1"/>
    <property type="molecule type" value="Genomic_DNA"/>
</dbReference>
<dbReference type="PANTHER" id="PTHR43673">
    <property type="entry name" value="NAD(P)H NITROREDUCTASE YDGI-RELATED"/>
    <property type="match status" value="1"/>
</dbReference>
<comment type="similarity">
    <text evidence="1">Belongs to the nitroreductase family.</text>
</comment>
<evidence type="ECO:0000313" key="6">
    <source>
        <dbReference type="Proteomes" id="UP000006556"/>
    </source>
</evidence>
<dbReference type="Gene3D" id="3.40.109.10">
    <property type="entry name" value="NADH Oxidase"/>
    <property type="match status" value="1"/>
</dbReference>
<protein>
    <submittedName>
        <fullName evidence="5">Nitroreductase</fullName>
    </submittedName>
</protein>
<feature type="domain" description="Nitroreductase" evidence="4">
    <location>
        <begin position="7"/>
        <end position="183"/>
    </location>
</feature>